<comment type="subcellular location">
    <subcellularLocation>
        <location evidence="1 9">Cell membrane</location>
        <topology evidence="1 9">Multi-pass membrane protein</topology>
    </subcellularLocation>
</comment>
<dbReference type="InterPro" id="IPR000390">
    <property type="entry name" value="Small_drug/metabolite_transptr"/>
</dbReference>
<sequence>MLSWIYLGTAVIFEIAVAISAGNAKGFRHPGWTAATLISGAIATFFLSLALLDFDVGVGYSIWTSTAGVGIVILGVMFFNERLNVKKLLGITFVIGGVIGLRMSGAA</sequence>
<proteinExistence type="inferred from homology"/>
<organism evidence="11 12">
    <name type="scientific">Vibrio mimicus</name>
    <dbReference type="NCBI Taxonomy" id="674"/>
    <lineage>
        <taxon>Bacteria</taxon>
        <taxon>Pseudomonadati</taxon>
        <taxon>Pseudomonadota</taxon>
        <taxon>Gammaproteobacteria</taxon>
        <taxon>Vibrionales</taxon>
        <taxon>Vibrionaceae</taxon>
        <taxon>Vibrio</taxon>
    </lineage>
</organism>
<evidence type="ECO:0000313" key="12">
    <source>
        <dbReference type="Proteomes" id="UP000053748"/>
    </source>
</evidence>
<evidence type="ECO:0000256" key="1">
    <source>
        <dbReference type="ARBA" id="ARBA00004651"/>
    </source>
</evidence>
<dbReference type="Pfam" id="PF00893">
    <property type="entry name" value="Multi_Drug_Res"/>
    <property type="match status" value="1"/>
</dbReference>
<dbReference type="InterPro" id="IPR037185">
    <property type="entry name" value="EmrE-like"/>
</dbReference>
<dbReference type="GO" id="GO:0022857">
    <property type="term" value="F:transmembrane transporter activity"/>
    <property type="evidence" value="ECO:0007669"/>
    <property type="project" value="InterPro"/>
</dbReference>
<feature type="transmembrane region" description="Helical" evidence="10">
    <location>
        <begin position="31"/>
        <end position="52"/>
    </location>
</feature>
<evidence type="ECO:0000256" key="8">
    <source>
        <dbReference type="ARBA" id="ARBA00039168"/>
    </source>
</evidence>
<protein>
    <recommendedName>
        <fullName evidence="8">Guanidinium exporter</fullName>
    </recommendedName>
</protein>
<evidence type="ECO:0000256" key="5">
    <source>
        <dbReference type="ARBA" id="ARBA00022989"/>
    </source>
</evidence>
<dbReference type="AlphaFoldDB" id="A0A2J9V2E2"/>
<evidence type="ECO:0000256" key="2">
    <source>
        <dbReference type="ARBA" id="ARBA00022448"/>
    </source>
</evidence>
<dbReference type="EMBL" id="LOSJ02000002">
    <property type="protein sequence ID" value="PNM57925.1"/>
    <property type="molecule type" value="Genomic_DNA"/>
</dbReference>
<name>A0A2J9V2E2_VIBMI</name>
<dbReference type="RefSeq" id="WP_000954098.1">
    <property type="nucleotide sequence ID" value="NZ_CAWMSS010000001.1"/>
</dbReference>
<feature type="transmembrane region" description="Helical" evidence="10">
    <location>
        <begin position="88"/>
        <end position="105"/>
    </location>
</feature>
<evidence type="ECO:0000256" key="10">
    <source>
        <dbReference type="SAM" id="Phobius"/>
    </source>
</evidence>
<evidence type="ECO:0000313" key="11">
    <source>
        <dbReference type="EMBL" id="PNM57925.1"/>
    </source>
</evidence>
<reference evidence="11" key="1">
    <citation type="submission" date="2017-12" db="EMBL/GenBank/DDBJ databases">
        <title>FDA dAtabase for Regulatory Grade micrObial Sequences (FDA-ARGOS): Supporting development and validation of Infectious Disease Dx tests.</title>
        <authorList>
            <person name="Hoffmann M."/>
            <person name="Allard M."/>
            <person name="Evans P."/>
            <person name="Brown E."/>
            <person name="Tallon L.J."/>
            <person name="Sadzewicz L."/>
            <person name="Sengamalay N."/>
            <person name="Ott S."/>
            <person name="Godinez A."/>
            <person name="Nagaraj S."/>
            <person name="Vavikolanu K."/>
            <person name="Aluvathingal J."/>
            <person name="Nadendla S."/>
            <person name="Hobson J."/>
            <person name="Sichtig H."/>
        </authorList>
    </citation>
    <scope>NUCLEOTIDE SEQUENCE [LARGE SCALE GENOMIC DNA]</scope>
    <source>
        <strain evidence="11">FDAARGOS_113</strain>
    </source>
</reference>
<dbReference type="PANTHER" id="PTHR30561:SF0">
    <property type="entry name" value="GUANIDINIUM EXPORTER"/>
    <property type="match status" value="1"/>
</dbReference>
<dbReference type="PANTHER" id="PTHR30561">
    <property type="entry name" value="SMR FAMILY PROTON-DEPENDENT DRUG EFFLUX TRANSPORTER SUGE"/>
    <property type="match status" value="1"/>
</dbReference>
<keyword evidence="5 10" id="KW-1133">Transmembrane helix</keyword>
<dbReference type="Proteomes" id="UP000053748">
    <property type="component" value="Unassembled WGS sequence"/>
</dbReference>
<dbReference type="SUPFAM" id="SSF103481">
    <property type="entry name" value="Multidrug resistance efflux transporter EmrE"/>
    <property type="match status" value="1"/>
</dbReference>
<feature type="transmembrane region" description="Helical" evidence="10">
    <location>
        <begin position="58"/>
        <end position="79"/>
    </location>
</feature>
<keyword evidence="3" id="KW-1003">Cell membrane</keyword>
<comment type="similarity">
    <text evidence="7">Belongs to the drug/metabolite transporter (DMT) superfamily. Small multidrug resistance (SMR) (TC 2.A.7.1) family. Gdx/SugE subfamily.</text>
</comment>
<dbReference type="OrthoDB" id="9808638at2"/>
<dbReference type="GO" id="GO:0005886">
    <property type="term" value="C:plasma membrane"/>
    <property type="evidence" value="ECO:0007669"/>
    <property type="project" value="UniProtKB-SubCell"/>
</dbReference>
<keyword evidence="6 10" id="KW-0472">Membrane</keyword>
<keyword evidence="4 9" id="KW-0812">Transmembrane</keyword>
<evidence type="ECO:0000256" key="3">
    <source>
        <dbReference type="ARBA" id="ARBA00022475"/>
    </source>
</evidence>
<evidence type="ECO:0000256" key="9">
    <source>
        <dbReference type="RuleBase" id="RU003942"/>
    </source>
</evidence>
<evidence type="ECO:0000256" key="4">
    <source>
        <dbReference type="ARBA" id="ARBA00022692"/>
    </source>
</evidence>
<keyword evidence="2" id="KW-0813">Transport</keyword>
<keyword evidence="12" id="KW-1185">Reference proteome</keyword>
<dbReference type="InterPro" id="IPR045324">
    <property type="entry name" value="Small_multidrug_res"/>
</dbReference>
<dbReference type="Gene3D" id="1.10.3730.20">
    <property type="match status" value="1"/>
</dbReference>
<dbReference type="STRING" id="674.VM_09570"/>
<comment type="caution">
    <text evidence="11">The sequence shown here is derived from an EMBL/GenBank/DDBJ whole genome shotgun (WGS) entry which is preliminary data.</text>
</comment>
<accession>A0A2J9V2E2</accession>
<evidence type="ECO:0000256" key="6">
    <source>
        <dbReference type="ARBA" id="ARBA00023136"/>
    </source>
</evidence>
<evidence type="ECO:0000256" key="7">
    <source>
        <dbReference type="ARBA" id="ARBA00038151"/>
    </source>
</evidence>
<feature type="transmembrane region" description="Helical" evidence="10">
    <location>
        <begin position="6"/>
        <end position="24"/>
    </location>
</feature>
<gene>
    <name evidence="11" type="ORF">AL544_018690</name>
</gene>